<dbReference type="AlphaFoldDB" id="A0A967BH61"/>
<accession>A0A967BH61</accession>
<reference evidence="1" key="1">
    <citation type="submission" date="2020-03" db="EMBL/GenBank/DDBJ databases">
        <title>Roseovarius gahaiensis sp. nov., isolated from Gahai Saline Lake, China.</title>
        <authorList>
            <person name="Sun X."/>
        </authorList>
    </citation>
    <scope>NUCLEOTIDE SEQUENCE</scope>
    <source>
        <strain evidence="1">GH877</strain>
    </source>
</reference>
<name>A0A967BH61_9RHOB</name>
<evidence type="ECO:0000313" key="2">
    <source>
        <dbReference type="Proteomes" id="UP000639775"/>
    </source>
</evidence>
<proteinExistence type="predicted"/>
<sequence length="291" mass="32522">MQVVLHAGAHMTDDDRLVKCLGDNSAMLSDLGTAVPHPSTYRKLIRDTLQEAQHGGLSPDARDVLLDSILEDDTADRIILSNPGLFGTPKMAASSGVFYGAANLRLKTLGQIFHKDQLELFIAIRNPATFLPAIYRDTPFKTFADFLRGSDPMAFRWSELIGRIRTACPDMPITVWCNEDTPLIWAEVIRELAALEPTTRFEGEFALLSEIMTAPGMKRFQTYLASHPGMNETQKRRVIAAFLDKFADDDAIEEELDVPGWTDEFIEHLSTIYDDDLAEIQRIPAVNLITP</sequence>
<organism evidence="1 2">
    <name type="scientific">Roseovarius gahaiensis</name>
    <dbReference type="NCBI Taxonomy" id="2716691"/>
    <lineage>
        <taxon>Bacteria</taxon>
        <taxon>Pseudomonadati</taxon>
        <taxon>Pseudomonadota</taxon>
        <taxon>Alphaproteobacteria</taxon>
        <taxon>Rhodobacterales</taxon>
        <taxon>Roseobacteraceae</taxon>
        <taxon>Roseovarius</taxon>
    </lineage>
</organism>
<gene>
    <name evidence="1" type="ORF">HAT86_06950</name>
</gene>
<keyword evidence="2" id="KW-1185">Reference proteome</keyword>
<dbReference type="EMBL" id="JAAORB010000009">
    <property type="protein sequence ID" value="NHQ74202.1"/>
    <property type="molecule type" value="Genomic_DNA"/>
</dbReference>
<evidence type="ECO:0000313" key="1">
    <source>
        <dbReference type="EMBL" id="NHQ74202.1"/>
    </source>
</evidence>
<protein>
    <submittedName>
        <fullName evidence="1">Uncharacterized protein</fullName>
    </submittedName>
</protein>
<comment type="caution">
    <text evidence="1">The sequence shown here is derived from an EMBL/GenBank/DDBJ whole genome shotgun (WGS) entry which is preliminary data.</text>
</comment>
<dbReference type="Proteomes" id="UP000639775">
    <property type="component" value="Unassembled WGS sequence"/>
</dbReference>